<name>A0AAD8DX21_MYTSE</name>
<proteinExistence type="predicted"/>
<evidence type="ECO:0000313" key="4">
    <source>
        <dbReference type="Proteomes" id="UP001231518"/>
    </source>
</evidence>
<organism evidence="3 4">
    <name type="scientific">Mythimna separata</name>
    <name type="common">Oriental armyworm</name>
    <name type="synonym">Pseudaletia separata</name>
    <dbReference type="NCBI Taxonomy" id="271217"/>
    <lineage>
        <taxon>Eukaryota</taxon>
        <taxon>Metazoa</taxon>
        <taxon>Ecdysozoa</taxon>
        <taxon>Arthropoda</taxon>
        <taxon>Hexapoda</taxon>
        <taxon>Insecta</taxon>
        <taxon>Pterygota</taxon>
        <taxon>Neoptera</taxon>
        <taxon>Endopterygota</taxon>
        <taxon>Lepidoptera</taxon>
        <taxon>Glossata</taxon>
        <taxon>Ditrysia</taxon>
        <taxon>Noctuoidea</taxon>
        <taxon>Noctuidae</taxon>
        <taxon>Noctuinae</taxon>
        <taxon>Hadenini</taxon>
        <taxon>Mythimna</taxon>
    </lineage>
</organism>
<dbReference type="SMART" id="SM00848">
    <property type="entry name" value="Inhibitor_I29"/>
    <property type="match status" value="1"/>
</dbReference>
<evidence type="ECO:0000259" key="2">
    <source>
        <dbReference type="SMART" id="SM00848"/>
    </source>
</evidence>
<dbReference type="AlphaFoldDB" id="A0AAD8DX21"/>
<dbReference type="Proteomes" id="UP001231518">
    <property type="component" value="Chromosome 9"/>
</dbReference>
<evidence type="ECO:0000313" key="3">
    <source>
        <dbReference type="EMBL" id="KAJ8730037.1"/>
    </source>
</evidence>
<dbReference type="Gene3D" id="1.10.287.2250">
    <property type="match status" value="1"/>
</dbReference>
<comment type="caution">
    <text evidence="3">The sequence shown here is derived from an EMBL/GenBank/DDBJ whole genome shotgun (WGS) entry which is preliminary data.</text>
</comment>
<feature type="signal peptide" evidence="1">
    <location>
        <begin position="1"/>
        <end position="18"/>
    </location>
</feature>
<feature type="domain" description="Cathepsin propeptide inhibitor" evidence="2">
    <location>
        <begin position="36"/>
        <end position="92"/>
    </location>
</feature>
<gene>
    <name evidence="3" type="ORF">PYW07_017075</name>
</gene>
<keyword evidence="4" id="KW-1185">Reference proteome</keyword>
<feature type="chain" id="PRO_5042173323" description="Cathepsin propeptide inhibitor domain-containing protein" evidence="1">
    <location>
        <begin position="19"/>
        <end position="107"/>
    </location>
</feature>
<dbReference type="InterPro" id="IPR013201">
    <property type="entry name" value="Prot_inhib_I29"/>
</dbReference>
<protein>
    <recommendedName>
        <fullName evidence="2">Cathepsin propeptide inhibitor domain-containing protein</fullName>
    </recommendedName>
</protein>
<dbReference type="SUPFAM" id="SSF54001">
    <property type="entry name" value="Cysteine proteinases"/>
    <property type="match status" value="1"/>
</dbReference>
<accession>A0AAD8DX21</accession>
<dbReference type="EMBL" id="JARGEI010000006">
    <property type="protein sequence ID" value="KAJ8730037.1"/>
    <property type="molecule type" value="Genomic_DNA"/>
</dbReference>
<reference evidence="3" key="1">
    <citation type="submission" date="2023-03" db="EMBL/GenBank/DDBJ databases">
        <title>Chromosome-level genomes of two armyworms, Mythimna separata and Mythimna loreyi, provide insights into the biosynthesis and reception of sex pheromones.</title>
        <authorList>
            <person name="Zhao H."/>
        </authorList>
    </citation>
    <scope>NUCLEOTIDE SEQUENCE</scope>
    <source>
        <strain evidence="3">BeijingLab</strain>
        <tissue evidence="3">Pupa</tissue>
    </source>
</reference>
<keyword evidence="1" id="KW-0732">Signal</keyword>
<evidence type="ECO:0000256" key="1">
    <source>
        <dbReference type="SAM" id="SignalP"/>
    </source>
</evidence>
<dbReference type="Pfam" id="PF08246">
    <property type="entry name" value="Inhibitor_I29"/>
    <property type="match status" value="1"/>
</dbReference>
<sequence length="107" mass="12241">MRSVSVMLLLAVAAMTSAAPNTTKPHYDLSNAKDLFEDYIKEYNKIYKDEADKEVHFRAFVKSLKIVNEANELSKSATFDINQYSDYTIEEMKSLLGVLEENKKPQN</sequence>
<dbReference type="InterPro" id="IPR038765">
    <property type="entry name" value="Papain-like_cys_pep_sf"/>
</dbReference>